<dbReference type="VEuPathDB" id="TriTrypDB:LPMP_161590"/>
<proteinExistence type="predicted"/>
<organism evidence="2 3">
    <name type="scientific">Leishmania panamensis</name>
    <dbReference type="NCBI Taxonomy" id="5679"/>
    <lineage>
        <taxon>Eukaryota</taxon>
        <taxon>Discoba</taxon>
        <taxon>Euglenozoa</taxon>
        <taxon>Kinetoplastea</taxon>
        <taxon>Metakinetoplastina</taxon>
        <taxon>Trypanosomatida</taxon>
        <taxon>Trypanosomatidae</taxon>
        <taxon>Leishmaniinae</taxon>
        <taxon>Leishmania</taxon>
        <taxon>Leishmania guyanensis species complex</taxon>
    </lineage>
</organism>
<evidence type="ECO:0000313" key="2">
    <source>
        <dbReference type="EMBL" id="AIN97034.1"/>
    </source>
</evidence>
<gene>
    <name evidence="2" type="ORF">LPMP_161590</name>
</gene>
<reference evidence="2 3" key="1">
    <citation type="journal article" date="2015" name="Sci. Rep.">
        <title>The genome of Leishmania panamensis: insights into genomics of the L. (Viannia) subgenus.</title>
        <authorList>
            <person name="Llanes A."/>
            <person name="Restrepo C.M."/>
            <person name="Vecchio G.D."/>
            <person name="Anguizola F.J."/>
            <person name="Lleonart R."/>
        </authorList>
    </citation>
    <scope>NUCLEOTIDE SEQUENCE [LARGE SCALE GENOMIC DNA]</scope>
    <source>
        <strain evidence="2 3">MHOM/PA/94/PSC-1</strain>
    </source>
</reference>
<dbReference type="GeneID" id="22573738"/>
<dbReference type="SUPFAM" id="SSF50978">
    <property type="entry name" value="WD40 repeat-like"/>
    <property type="match status" value="1"/>
</dbReference>
<dbReference type="SMART" id="SM00320">
    <property type="entry name" value="WD40"/>
    <property type="match status" value="2"/>
</dbReference>
<dbReference type="Gene3D" id="2.130.10.10">
    <property type="entry name" value="YVTN repeat-like/Quinoprotein amine dehydrogenase"/>
    <property type="match status" value="1"/>
</dbReference>
<evidence type="ECO:0000313" key="3">
    <source>
        <dbReference type="Proteomes" id="UP000063063"/>
    </source>
</evidence>
<evidence type="ECO:0000256" key="1">
    <source>
        <dbReference type="PROSITE-ProRule" id="PRU00221"/>
    </source>
</evidence>
<dbReference type="Proteomes" id="UP000063063">
    <property type="component" value="Chromosome 16"/>
</dbReference>
<protein>
    <submittedName>
        <fullName evidence="2">Uncharacterized protein</fullName>
    </submittedName>
</protein>
<dbReference type="VEuPathDB" id="TriTrypDB:LPAL13_160021300"/>
<dbReference type="RefSeq" id="XP_010697687.1">
    <property type="nucleotide sequence ID" value="XM_010699385.1"/>
</dbReference>
<dbReference type="OrthoDB" id="272126at2759"/>
<dbReference type="KEGG" id="lpan:LPMP_161590"/>
<keyword evidence="3" id="KW-1185">Reference proteome</keyword>
<dbReference type="InterPro" id="IPR001680">
    <property type="entry name" value="WD40_rpt"/>
</dbReference>
<dbReference type="AlphaFoldDB" id="A0A088RP50"/>
<dbReference type="eggNOG" id="ENOG502SBF6">
    <property type="taxonomic scope" value="Eukaryota"/>
</dbReference>
<dbReference type="PROSITE" id="PS50082">
    <property type="entry name" value="WD_REPEATS_2"/>
    <property type="match status" value="1"/>
</dbReference>
<feature type="repeat" description="WD" evidence="1">
    <location>
        <begin position="113"/>
        <end position="154"/>
    </location>
</feature>
<sequence>MSVKETSITLPLAAESVLDVDNGITATSAISVLGGRAMLIGTSEGSILLCVSMNENARVLTPHSEATLHFGAIYDITISSHHLVATAGHDAVSCVFPLHTLYRDSGITQCRRITGHTVPVVAVRFLSDGASLVALGADGRVLMVEVRSGAVLTSLFCGFAATCLACSLDETQLFVGGRSLASIDLHHAMRPTYLQSVAVAAAGLDARASLSGTAAAFGDAVLPRAPAWLRLYAWEEKSEATVGASQWQFRTPPHMLIRSLDVDSGDGALSAVFARHVLGTTSVEVCGSARWAAAGGRTAFETTWAPQALRCVPTALGCRLSRDRSTSVAAKKLRVRCRVKVSARPSAKQTSTQPRSFLSSSVALWNGRWYTSAFELAGGTPRLAASDDFAGVSVFTAETSDQDGFPSAGPRTPGEELLIAQAQRDELQRECDALFFQIKSLLVHKAAARSS</sequence>
<dbReference type="InterPro" id="IPR015943">
    <property type="entry name" value="WD40/YVTN_repeat-like_dom_sf"/>
</dbReference>
<dbReference type="InterPro" id="IPR036322">
    <property type="entry name" value="WD40_repeat_dom_sf"/>
</dbReference>
<name>A0A088RP50_LEIPA</name>
<keyword evidence="1" id="KW-0853">WD repeat</keyword>
<accession>A0A088RP50</accession>
<dbReference type="EMBL" id="CP009385">
    <property type="protein sequence ID" value="AIN97034.1"/>
    <property type="molecule type" value="Genomic_DNA"/>
</dbReference>